<protein>
    <recommendedName>
        <fullName evidence="9">Protein YIF1</fullName>
    </recommendedName>
</protein>
<dbReference type="InterPro" id="IPR005578">
    <property type="entry name" value="Yif1_fam"/>
</dbReference>
<dbReference type="AlphaFoldDB" id="A0A7S1B0F6"/>
<dbReference type="Pfam" id="PF03878">
    <property type="entry name" value="YIF1"/>
    <property type="match status" value="1"/>
</dbReference>
<dbReference type="PANTHER" id="PTHR14083:SF0">
    <property type="entry name" value="YIP1D-INTERACTING FACTOR 1, ISOFORM C"/>
    <property type="match status" value="1"/>
</dbReference>
<evidence type="ECO:0000256" key="7">
    <source>
        <dbReference type="ARBA" id="ARBA00023034"/>
    </source>
</evidence>
<accession>A0A7S1B0F6</accession>
<evidence type="ECO:0000256" key="2">
    <source>
        <dbReference type="ARBA" id="ARBA00022448"/>
    </source>
</evidence>
<evidence type="ECO:0000313" key="10">
    <source>
        <dbReference type="EMBL" id="CAD8871003.1"/>
    </source>
</evidence>
<feature type="transmembrane region" description="Helical" evidence="9">
    <location>
        <begin position="174"/>
        <end position="191"/>
    </location>
</feature>
<sequence length="263" mass="29069">MAANAWFGAGQQNAPGFNQQLAASIAQEGFTRVNDEFVARWFPGFYTSLQKYFNVGHLYVLRKLMLILCPFPVLFRRGQGAPQPWDSAQQEKHGAGGLKNNVEEPDLYIPLMSFVTYVLVYGMQRGILSDFHPEVLSSTASFASVLLILEVTCTKCAFYVAGSAIPVYDIIANAGYKFAPLVLIVLCRIILGGNFVYYGFFAYLSTAAAVAIRHFLMNTEPANPEMRQQYGLAKNPLHFYIITALAALQLPLCWLLTPSTASA</sequence>
<dbReference type="GO" id="GO:0000139">
    <property type="term" value="C:Golgi membrane"/>
    <property type="evidence" value="ECO:0007669"/>
    <property type="project" value="UniProtKB-SubCell"/>
</dbReference>
<feature type="transmembrane region" description="Helical" evidence="9">
    <location>
        <begin position="140"/>
        <end position="162"/>
    </location>
</feature>
<proteinExistence type="inferred from homology"/>
<dbReference type="GO" id="GO:0005789">
    <property type="term" value="C:endoplasmic reticulum membrane"/>
    <property type="evidence" value="ECO:0007669"/>
    <property type="project" value="UniProtKB-SubCell"/>
</dbReference>
<evidence type="ECO:0000256" key="4">
    <source>
        <dbReference type="ARBA" id="ARBA00022824"/>
    </source>
</evidence>
<keyword evidence="6 9" id="KW-1133">Transmembrane helix</keyword>
<dbReference type="GO" id="GO:0006888">
    <property type="term" value="P:endoplasmic reticulum to Golgi vesicle-mediated transport"/>
    <property type="evidence" value="ECO:0007669"/>
    <property type="project" value="UniProtKB-UniRule"/>
</dbReference>
<gene>
    <name evidence="10" type="ORF">NSCI0253_LOCUS45360</name>
</gene>
<evidence type="ECO:0000256" key="5">
    <source>
        <dbReference type="ARBA" id="ARBA00022927"/>
    </source>
</evidence>
<reference evidence="10" key="1">
    <citation type="submission" date="2021-01" db="EMBL/GenBank/DDBJ databases">
        <authorList>
            <person name="Corre E."/>
            <person name="Pelletier E."/>
            <person name="Niang G."/>
            <person name="Scheremetjew M."/>
            <person name="Finn R."/>
            <person name="Kale V."/>
            <person name="Holt S."/>
            <person name="Cochrane G."/>
            <person name="Meng A."/>
            <person name="Brown T."/>
            <person name="Cohen L."/>
        </authorList>
    </citation>
    <scope>NUCLEOTIDE SEQUENCE</scope>
</reference>
<feature type="transmembrane region" description="Helical" evidence="9">
    <location>
        <begin position="197"/>
        <end position="216"/>
    </location>
</feature>
<evidence type="ECO:0000256" key="3">
    <source>
        <dbReference type="ARBA" id="ARBA00022692"/>
    </source>
</evidence>
<feature type="transmembrane region" description="Helical" evidence="9">
    <location>
        <begin position="107"/>
        <end position="128"/>
    </location>
</feature>
<dbReference type="EMBL" id="HBFQ01064017">
    <property type="protein sequence ID" value="CAD8871003.1"/>
    <property type="molecule type" value="Transcribed_RNA"/>
</dbReference>
<evidence type="ECO:0000256" key="1">
    <source>
        <dbReference type="ARBA" id="ARBA00009727"/>
    </source>
</evidence>
<dbReference type="GO" id="GO:0005793">
    <property type="term" value="C:endoplasmic reticulum-Golgi intermediate compartment"/>
    <property type="evidence" value="ECO:0007669"/>
    <property type="project" value="UniProtKB-UniRule"/>
</dbReference>
<evidence type="ECO:0000256" key="6">
    <source>
        <dbReference type="ARBA" id="ARBA00022989"/>
    </source>
</evidence>
<dbReference type="GO" id="GO:0015031">
    <property type="term" value="P:protein transport"/>
    <property type="evidence" value="ECO:0007669"/>
    <property type="project" value="UniProtKB-KW"/>
</dbReference>
<keyword evidence="2 9" id="KW-0813">Transport</keyword>
<evidence type="ECO:0000256" key="9">
    <source>
        <dbReference type="RuleBase" id="RU368073"/>
    </source>
</evidence>
<comment type="subcellular location">
    <subcellularLocation>
        <location evidence="9">Endoplasmic reticulum membrane</location>
        <topology evidence="9">Multi-pass membrane protein</topology>
    </subcellularLocation>
    <subcellularLocation>
        <location evidence="9">Golgi apparatus membrane</location>
        <topology evidence="9">Multi-pass membrane protein</topology>
    </subcellularLocation>
</comment>
<dbReference type="PANTHER" id="PTHR14083">
    <property type="entry name" value="YIP1 INTERACTING FACTOR HOMOLOG YIF1 PROTEIN"/>
    <property type="match status" value="1"/>
</dbReference>
<keyword evidence="4 9" id="KW-0256">Endoplasmic reticulum</keyword>
<comment type="function">
    <text evidence="9">Has a role in transport between endoplasmic reticulum and Golgi.</text>
</comment>
<name>A0A7S1B0F6_NOCSC</name>
<evidence type="ECO:0000256" key="8">
    <source>
        <dbReference type="ARBA" id="ARBA00023136"/>
    </source>
</evidence>
<dbReference type="GO" id="GO:0030134">
    <property type="term" value="C:COPII-coated ER to Golgi transport vesicle"/>
    <property type="evidence" value="ECO:0007669"/>
    <property type="project" value="TreeGrafter"/>
</dbReference>
<keyword evidence="7 9" id="KW-0333">Golgi apparatus</keyword>
<keyword evidence="8 9" id="KW-0472">Membrane</keyword>
<feature type="transmembrane region" description="Helical" evidence="9">
    <location>
        <begin position="237"/>
        <end position="257"/>
    </location>
</feature>
<organism evidence="10">
    <name type="scientific">Noctiluca scintillans</name>
    <name type="common">Sea sparkle</name>
    <name type="synonym">Red tide dinoflagellate</name>
    <dbReference type="NCBI Taxonomy" id="2966"/>
    <lineage>
        <taxon>Eukaryota</taxon>
        <taxon>Sar</taxon>
        <taxon>Alveolata</taxon>
        <taxon>Dinophyceae</taxon>
        <taxon>Noctilucales</taxon>
        <taxon>Noctilucaceae</taxon>
        <taxon>Noctiluca</taxon>
    </lineage>
</organism>
<keyword evidence="3 9" id="KW-0812">Transmembrane</keyword>
<keyword evidence="5 9" id="KW-0653">Protein transport</keyword>
<comment type="similarity">
    <text evidence="1 9">Belongs to the YIF1 family.</text>
</comment>